<dbReference type="PROSITE" id="PS50110">
    <property type="entry name" value="RESPONSE_REGULATORY"/>
    <property type="match status" value="2"/>
</dbReference>
<feature type="domain" description="PAC" evidence="11">
    <location>
        <begin position="619"/>
        <end position="671"/>
    </location>
</feature>
<dbReference type="PRINTS" id="PR00344">
    <property type="entry name" value="BCTRLSENSOR"/>
</dbReference>
<dbReference type="SUPFAM" id="SSF47384">
    <property type="entry name" value="Homodimeric domain of signal transducing histidine kinase"/>
    <property type="match status" value="1"/>
</dbReference>
<dbReference type="Gene3D" id="2.10.70.100">
    <property type="match status" value="1"/>
</dbReference>
<keyword evidence="7" id="KW-0472">Membrane</keyword>
<dbReference type="InterPro" id="IPR011006">
    <property type="entry name" value="CheY-like_superfamily"/>
</dbReference>
<dbReference type="Pfam" id="PF08448">
    <property type="entry name" value="PAS_4"/>
    <property type="match status" value="1"/>
</dbReference>
<keyword evidence="4" id="KW-0808">Transferase</keyword>
<evidence type="ECO:0000259" key="9">
    <source>
        <dbReference type="PROSITE" id="PS50110"/>
    </source>
</evidence>
<dbReference type="InterPro" id="IPR001789">
    <property type="entry name" value="Sig_transdc_resp-reg_receiver"/>
</dbReference>
<feature type="domain" description="Response regulatory" evidence="9">
    <location>
        <begin position="913"/>
        <end position="1032"/>
    </location>
</feature>
<dbReference type="SMART" id="SM00388">
    <property type="entry name" value="HisKA"/>
    <property type="match status" value="1"/>
</dbReference>
<feature type="domain" description="PAS" evidence="10">
    <location>
        <begin position="412"/>
        <end position="454"/>
    </location>
</feature>
<feature type="modified residue" description="4-aspartylphosphate" evidence="6">
    <location>
        <position position="962"/>
    </location>
</feature>
<feature type="modified residue" description="4-aspartylphosphate" evidence="6">
    <location>
        <position position="1090"/>
    </location>
</feature>
<dbReference type="Pfam" id="PF02518">
    <property type="entry name" value="HATPase_c"/>
    <property type="match status" value="1"/>
</dbReference>
<dbReference type="RefSeq" id="WP_255854301.1">
    <property type="nucleotide sequence ID" value="NZ_CP073347.1"/>
</dbReference>
<dbReference type="CDD" id="cd16922">
    <property type="entry name" value="HATPase_EvgS-ArcB-TorS-like"/>
    <property type="match status" value="1"/>
</dbReference>
<dbReference type="CDD" id="cd00156">
    <property type="entry name" value="REC"/>
    <property type="match status" value="1"/>
</dbReference>
<dbReference type="InterPro" id="IPR001610">
    <property type="entry name" value="PAC"/>
</dbReference>
<evidence type="ECO:0000256" key="7">
    <source>
        <dbReference type="SAM" id="Phobius"/>
    </source>
</evidence>
<dbReference type="SUPFAM" id="SSF55785">
    <property type="entry name" value="PYP-like sensor domain (PAS domain)"/>
    <property type="match status" value="3"/>
</dbReference>
<name>A0ABY5HJW3_9GAMM</name>
<dbReference type="NCBIfam" id="TIGR00229">
    <property type="entry name" value="sensory_box"/>
    <property type="match status" value="3"/>
</dbReference>
<evidence type="ECO:0000313" key="12">
    <source>
        <dbReference type="EMBL" id="UTW12239.1"/>
    </source>
</evidence>
<comment type="catalytic activity">
    <reaction evidence="1">
        <text>ATP + protein L-histidine = ADP + protein N-phospho-L-histidine.</text>
        <dbReference type="EC" id="2.7.13.3"/>
    </reaction>
</comment>
<dbReference type="Gene3D" id="3.40.50.2300">
    <property type="match status" value="2"/>
</dbReference>
<evidence type="ECO:0000256" key="1">
    <source>
        <dbReference type="ARBA" id="ARBA00000085"/>
    </source>
</evidence>
<feature type="transmembrane region" description="Helical" evidence="7">
    <location>
        <begin position="52"/>
        <end position="70"/>
    </location>
</feature>
<feature type="domain" description="PAS" evidence="10">
    <location>
        <begin position="544"/>
        <end position="616"/>
    </location>
</feature>
<reference evidence="12" key="1">
    <citation type="submission" date="2021-04" db="EMBL/GenBank/DDBJ databases">
        <title>Oceanospirillales bacteria with DddD are important DMSP degraders in coastal seawater.</title>
        <authorList>
            <person name="Liu J."/>
        </authorList>
    </citation>
    <scope>NUCLEOTIDE SEQUENCE</scope>
    <source>
        <strain evidence="12">D13-1</strain>
    </source>
</reference>
<feature type="domain" description="PAC" evidence="11">
    <location>
        <begin position="491"/>
        <end position="543"/>
    </location>
</feature>
<feature type="transmembrane region" description="Helical" evidence="7">
    <location>
        <begin position="116"/>
        <end position="133"/>
    </location>
</feature>
<dbReference type="Proteomes" id="UP001058461">
    <property type="component" value="Chromosome"/>
</dbReference>
<keyword evidence="5" id="KW-0418">Kinase</keyword>
<feature type="transmembrane region" description="Helical" evidence="7">
    <location>
        <begin position="185"/>
        <end position="203"/>
    </location>
</feature>
<proteinExistence type="predicted"/>
<dbReference type="SMART" id="SM00387">
    <property type="entry name" value="HATPase_c"/>
    <property type="match status" value="1"/>
</dbReference>
<dbReference type="PROSITE" id="PS50113">
    <property type="entry name" value="PAC"/>
    <property type="match status" value="3"/>
</dbReference>
<dbReference type="InterPro" id="IPR005467">
    <property type="entry name" value="His_kinase_dom"/>
</dbReference>
<dbReference type="InterPro" id="IPR004358">
    <property type="entry name" value="Sig_transdc_His_kin-like_C"/>
</dbReference>
<keyword evidence="3 6" id="KW-0597">Phosphoprotein</keyword>
<dbReference type="PANTHER" id="PTHR43047">
    <property type="entry name" value="TWO-COMPONENT HISTIDINE PROTEIN KINASE"/>
    <property type="match status" value="1"/>
</dbReference>
<dbReference type="InterPro" id="IPR033425">
    <property type="entry name" value="MASE3"/>
</dbReference>
<dbReference type="Gene3D" id="1.10.287.130">
    <property type="match status" value="1"/>
</dbReference>
<dbReference type="CDD" id="cd00082">
    <property type="entry name" value="HisKA"/>
    <property type="match status" value="1"/>
</dbReference>
<feature type="domain" description="PAC" evidence="11">
    <location>
        <begin position="360"/>
        <end position="411"/>
    </location>
</feature>
<evidence type="ECO:0000256" key="2">
    <source>
        <dbReference type="ARBA" id="ARBA00012438"/>
    </source>
</evidence>
<dbReference type="CDD" id="cd00130">
    <property type="entry name" value="PAS"/>
    <property type="match status" value="3"/>
</dbReference>
<dbReference type="InterPro" id="IPR000700">
    <property type="entry name" value="PAS-assoc_C"/>
</dbReference>
<protein>
    <recommendedName>
        <fullName evidence="2">histidine kinase</fullName>
        <ecNumber evidence="2">2.7.13.3</ecNumber>
    </recommendedName>
</protein>
<evidence type="ECO:0000259" key="8">
    <source>
        <dbReference type="PROSITE" id="PS50109"/>
    </source>
</evidence>
<dbReference type="EMBL" id="CP073347">
    <property type="protein sequence ID" value="UTW12239.1"/>
    <property type="molecule type" value="Genomic_DNA"/>
</dbReference>
<dbReference type="CDD" id="cd17546">
    <property type="entry name" value="REC_hyHK_CKI1_RcsC-like"/>
    <property type="match status" value="1"/>
</dbReference>
<feature type="transmembrane region" description="Helical" evidence="7">
    <location>
        <begin position="215"/>
        <end position="239"/>
    </location>
</feature>
<dbReference type="SUPFAM" id="SSF55874">
    <property type="entry name" value="ATPase domain of HSP90 chaperone/DNA topoisomerase II/histidine kinase"/>
    <property type="match status" value="1"/>
</dbReference>
<evidence type="ECO:0000256" key="4">
    <source>
        <dbReference type="ARBA" id="ARBA00022679"/>
    </source>
</evidence>
<evidence type="ECO:0000256" key="6">
    <source>
        <dbReference type="PROSITE-ProRule" id="PRU00169"/>
    </source>
</evidence>
<evidence type="ECO:0000256" key="5">
    <source>
        <dbReference type="ARBA" id="ARBA00022777"/>
    </source>
</evidence>
<sequence length="1178" mass="130392">MNQPARDDTEAGTRWSPIWIVLLSVLLLGGFVSALFGGWGTGSVATHTLLEVVATVLALVTGGIALVRFYSRPEIGFLVLGAGLVGAGLLDASHSLLSAAGFESETPSSLERLAPWSWFASRFYLSVLLFTWWRLRKASRDLDLDSKQLATPVFIMTGVVVTGCFLFFAWVPLPLAHYSLAVVSRPEELIPGAFFLLALWGLWRDRRWTHDRFEYWLVVTLVLSCLSQLLIMPFSASLFDVPFVSAHLVKIGSYLALLAGLFCSMYQTFRQKEQETSRRRQAETQLGVTESRLQLLFDLSPVGIAMTETGSQRFVDANDALLVATGYSREAFLELDYQAVATRSSLQVNQDLEGGNGRYGPIESEFRRKDGSRFPVLLSGVKLTDETGREVVWSIVQDISTRKAAEQALVKDREFLKTVLDNLTDGVVACDESGTLTLFNNAAFEFHGLSPERLDSEHWGRHYSLYAEDGQTVLAPEDIPLLRAQSGDIVRNVEVVIAPAGLPRRTVLCSGQPILTPEGQQLGAVVVMHDISERKQAQWQVEQLNARLKLATQAAKVGIWDYAFDSKTLVWDANMHDLYGYADGEFDGRYRSWINQVHPEDRQRVQQTLDGLLLKDQPVECELRIILPAGEIRWLKAFAILSRDPSGRPLRMTGTNWDITETKHSEQMKNEFISTVSHELRTPLTSISGSLGLLAGGALGELPDKARPLLEIAQKNSQRLIHLINDLLDIEKITAGKMTFNYQTLDLSFQLQRACEDNQGYAETHGVELKTTKSCRESWLIRADEQRLQQILANFLSNAIKFSPAGGLVELGVQKAGERVRIEVTDQGRGIPESFHGRIFQKFAQADGSDTKATEGTGLGLSICKELADCMGGSVGFDSIEGQGSCFYVEFEDLKVESSEPEPDVSLPEGVSRVLVVEDEPDIARLISLMLKRGGVANDVVFNGKQALEQLRAVNYDAMTLDLLLPDIAGSKIIRSVREWEQDEGRLPLPILVVSVMAEEGRLEIGGNFPVVDWMSKPIDEARLLASIRHMLPKALPSSVPRILHVEDDEDLCEVVNAMANELAVLDRAGTLASARRKLAHESYDLVILDLGLPDGSGWSLLPELKELALRPQIMLLSATEVSYTEAQQVDAVLLKSRVSHQNLMEQLGTLLEQTRVRRLDVAATAREVKVPVDSGAS</sequence>
<dbReference type="PROSITE" id="PS50112">
    <property type="entry name" value="PAS"/>
    <property type="match status" value="2"/>
</dbReference>
<organism evidence="12 13">
    <name type="scientific">Marinobacterium rhizophilum</name>
    <dbReference type="NCBI Taxonomy" id="420402"/>
    <lineage>
        <taxon>Bacteria</taxon>
        <taxon>Pseudomonadati</taxon>
        <taxon>Pseudomonadota</taxon>
        <taxon>Gammaproteobacteria</taxon>
        <taxon>Oceanospirillales</taxon>
        <taxon>Oceanospirillaceae</taxon>
        <taxon>Marinobacterium</taxon>
    </lineage>
</organism>
<dbReference type="Pfam" id="PF17159">
    <property type="entry name" value="MASE3"/>
    <property type="match status" value="1"/>
</dbReference>
<dbReference type="Pfam" id="PF08447">
    <property type="entry name" value="PAS_3"/>
    <property type="match status" value="1"/>
</dbReference>
<dbReference type="SMART" id="SM00086">
    <property type="entry name" value="PAC"/>
    <property type="match status" value="3"/>
</dbReference>
<dbReference type="Gene3D" id="3.30.565.10">
    <property type="entry name" value="Histidine kinase-like ATPase, C-terminal domain"/>
    <property type="match status" value="1"/>
</dbReference>
<dbReference type="SMART" id="SM00091">
    <property type="entry name" value="PAS"/>
    <property type="match status" value="3"/>
</dbReference>
<feature type="transmembrane region" description="Helical" evidence="7">
    <location>
        <begin position="153"/>
        <end position="173"/>
    </location>
</feature>
<dbReference type="InterPro" id="IPR036097">
    <property type="entry name" value="HisK_dim/P_sf"/>
</dbReference>
<accession>A0ABY5HJW3</accession>
<feature type="domain" description="Histidine kinase" evidence="8">
    <location>
        <begin position="675"/>
        <end position="895"/>
    </location>
</feature>
<dbReference type="InterPro" id="IPR035965">
    <property type="entry name" value="PAS-like_dom_sf"/>
</dbReference>
<dbReference type="SMART" id="SM00448">
    <property type="entry name" value="REC"/>
    <property type="match status" value="2"/>
</dbReference>
<dbReference type="PROSITE" id="PS50109">
    <property type="entry name" value="HIS_KIN"/>
    <property type="match status" value="1"/>
</dbReference>
<dbReference type="InterPro" id="IPR013655">
    <property type="entry name" value="PAS_fold_3"/>
</dbReference>
<evidence type="ECO:0000259" key="11">
    <source>
        <dbReference type="PROSITE" id="PS50113"/>
    </source>
</evidence>
<keyword evidence="7" id="KW-0812">Transmembrane</keyword>
<dbReference type="EC" id="2.7.13.3" evidence="2"/>
<dbReference type="InterPro" id="IPR000014">
    <property type="entry name" value="PAS"/>
</dbReference>
<dbReference type="SUPFAM" id="SSF52172">
    <property type="entry name" value="CheY-like"/>
    <property type="match status" value="2"/>
</dbReference>
<feature type="domain" description="Response regulatory" evidence="9">
    <location>
        <begin position="1042"/>
        <end position="1156"/>
    </location>
</feature>
<dbReference type="PANTHER" id="PTHR43047:SF72">
    <property type="entry name" value="OSMOSENSING HISTIDINE PROTEIN KINASE SLN1"/>
    <property type="match status" value="1"/>
</dbReference>
<evidence type="ECO:0000313" key="13">
    <source>
        <dbReference type="Proteomes" id="UP001058461"/>
    </source>
</evidence>
<feature type="transmembrane region" description="Helical" evidence="7">
    <location>
        <begin position="20"/>
        <end position="40"/>
    </location>
</feature>
<dbReference type="Pfam" id="PF13426">
    <property type="entry name" value="PAS_9"/>
    <property type="match status" value="1"/>
</dbReference>
<dbReference type="InterPro" id="IPR003594">
    <property type="entry name" value="HATPase_dom"/>
</dbReference>
<dbReference type="InterPro" id="IPR036890">
    <property type="entry name" value="HATPase_C_sf"/>
</dbReference>
<gene>
    <name evidence="12" type="ORF">KDW95_00695</name>
</gene>
<dbReference type="Pfam" id="PF00512">
    <property type="entry name" value="HisKA"/>
    <property type="match status" value="1"/>
</dbReference>
<keyword evidence="7" id="KW-1133">Transmembrane helix</keyword>
<keyword evidence="13" id="KW-1185">Reference proteome</keyword>
<dbReference type="Gene3D" id="3.30.450.20">
    <property type="entry name" value="PAS domain"/>
    <property type="match status" value="3"/>
</dbReference>
<dbReference type="InterPro" id="IPR013656">
    <property type="entry name" value="PAS_4"/>
</dbReference>
<evidence type="ECO:0000256" key="3">
    <source>
        <dbReference type="ARBA" id="ARBA00022553"/>
    </source>
</evidence>
<feature type="transmembrane region" description="Helical" evidence="7">
    <location>
        <begin position="77"/>
        <end position="96"/>
    </location>
</feature>
<dbReference type="Pfam" id="PF00072">
    <property type="entry name" value="Response_reg"/>
    <property type="match status" value="2"/>
</dbReference>
<dbReference type="InterPro" id="IPR003661">
    <property type="entry name" value="HisK_dim/P_dom"/>
</dbReference>
<evidence type="ECO:0000259" key="10">
    <source>
        <dbReference type="PROSITE" id="PS50112"/>
    </source>
</evidence>